<dbReference type="GO" id="GO:0009986">
    <property type="term" value="C:cell surface"/>
    <property type="evidence" value="ECO:0007669"/>
    <property type="project" value="TreeGrafter"/>
</dbReference>
<dbReference type="GO" id="GO:0030424">
    <property type="term" value="C:axon"/>
    <property type="evidence" value="ECO:0007669"/>
    <property type="project" value="TreeGrafter"/>
</dbReference>
<dbReference type="Gene3D" id="2.60.40.10">
    <property type="entry name" value="Immunoglobulins"/>
    <property type="match status" value="1"/>
</dbReference>
<evidence type="ECO:0000256" key="6">
    <source>
        <dbReference type="ARBA" id="ARBA00023157"/>
    </source>
</evidence>
<proteinExistence type="predicted"/>
<dbReference type="InterPro" id="IPR047164">
    <property type="entry name" value="OX2G-like"/>
</dbReference>
<dbReference type="AlphaFoldDB" id="A0A060WNX1"/>
<keyword evidence="7" id="KW-0325">Glycoprotein</keyword>
<dbReference type="GO" id="GO:0098632">
    <property type="term" value="F:cell-cell adhesion mediator activity"/>
    <property type="evidence" value="ECO:0007669"/>
    <property type="project" value="InterPro"/>
</dbReference>
<accession>A0A060WNX1</accession>
<dbReference type="GO" id="GO:0150079">
    <property type="term" value="P:negative regulation of neuroinflammatory response"/>
    <property type="evidence" value="ECO:0007669"/>
    <property type="project" value="TreeGrafter"/>
</dbReference>
<organism evidence="10 11">
    <name type="scientific">Oncorhynchus mykiss</name>
    <name type="common">Rainbow trout</name>
    <name type="synonym">Salmo gairdneri</name>
    <dbReference type="NCBI Taxonomy" id="8022"/>
    <lineage>
        <taxon>Eukaryota</taxon>
        <taxon>Metazoa</taxon>
        <taxon>Chordata</taxon>
        <taxon>Craniata</taxon>
        <taxon>Vertebrata</taxon>
        <taxon>Euteleostomi</taxon>
        <taxon>Actinopterygii</taxon>
        <taxon>Neopterygii</taxon>
        <taxon>Teleostei</taxon>
        <taxon>Protacanthopterygii</taxon>
        <taxon>Salmoniformes</taxon>
        <taxon>Salmonidae</taxon>
        <taxon>Salmoninae</taxon>
        <taxon>Oncorhynchus</taxon>
    </lineage>
</organism>
<dbReference type="Pfam" id="PF07686">
    <property type="entry name" value="V-set"/>
    <property type="match status" value="1"/>
</dbReference>
<dbReference type="SUPFAM" id="SSF48726">
    <property type="entry name" value="Immunoglobulin"/>
    <property type="match status" value="1"/>
</dbReference>
<evidence type="ECO:0000313" key="10">
    <source>
        <dbReference type="EMBL" id="CDQ68836.1"/>
    </source>
</evidence>
<keyword evidence="5" id="KW-0472">Membrane</keyword>
<dbReference type="PANTHER" id="PTHR46841:SF7">
    <property type="entry name" value="IG-LIKE DOMAIN-CONTAINING PROTEIN"/>
    <property type="match status" value="1"/>
</dbReference>
<keyword evidence="8" id="KW-0393">Immunoglobulin domain</keyword>
<evidence type="ECO:0000256" key="7">
    <source>
        <dbReference type="ARBA" id="ARBA00023180"/>
    </source>
</evidence>
<dbReference type="GO" id="GO:0016020">
    <property type="term" value="C:membrane"/>
    <property type="evidence" value="ECO:0007669"/>
    <property type="project" value="UniProtKB-SubCell"/>
</dbReference>
<keyword evidence="3" id="KW-0732">Signal</keyword>
<evidence type="ECO:0000313" key="11">
    <source>
        <dbReference type="Proteomes" id="UP000193380"/>
    </source>
</evidence>
<dbReference type="GO" id="GO:0043025">
    <property type="term" value="C:neuronal cell body"/>
    <property type="evidence" value="ECO:0007669"/>
    <property type="project" value="TreeGrafter"/>
</dbReference>
<keyword evidence="6" id="KW-1015">Disulfide bond</keyword>
<keyword evidence="4" id="KW-1133">Transmembrane helix</keyword>
<evidence type="ECO:0000259" key="9">
    <source>
        <dbReference type="PROSITE" id="PS50835"/>
    </source>
</evidence>
<gene>
    <name evidence="10" type="ORF">GSONMT00042086001</name>
</gene>
<feature type="domain" description="Ig-like" evidence="9">
    <location>
        <begin position="82"/>
        <end position="152"/>
    </location>
</feature>
<dbReference type="InterPro" id="IPR003599">
    <property type="entry name" value="Ig_sub"/>
</dbReference>
<name>A0A060WNX1_ONCMY</name>
<dbReference type="InterPro" id="IPR013106">
    <property type="entry name" value="Ig_V-set"/>
</dbReference>
<dbReference type="InterPro" id="IPR036179">
    <property type="entry name" value="Ig-like_dom_sf"/>
</dbReference>
<dbReference type="EMBL" id="FR904644">
    <property type="protein sequence ID" value="CDQ68836.1"/>
    <property type="molecule type" value="Genomic_DNA"/>
</dbReference>
<dbReference type="PaxDb" id="8022-A0A060WNX1"/>
<protein>
    <recommendedName>
        <fullName evidence="9">Ig-like domain-containing protein</fullName>
    </recommendedName>
</protein>
<evidence type="ECO:0000256" key="1">
    <source>
        <dbReference type="ARBA" id="ARBA00004167"/>
    </source>
</evidence>
<reference evidence="10" key="2">
    <citation type="submission" date="2014-03" db="EMBL/GenBank/DDBJ databases">
        <authorList>
            <person name="Genoscope - CEA"/>
        </authorList>
    </citation>
    <scope>NUCLEOTIDE SEQUENCE</scope>
</reference>
<comment type="subcellular location">
    <subcellularLocation>
        <location evidence="1">Membrane</location>
        <topology evidence="1">Single-pass membrane protein</topology>
    </subcellularLocation>
</comment>
<evidence type="ECO:0000256" key="2">
    <source>
        <dbReference type="ARBA" id="ARBA00022692"/>
    </source>
</evidence>
<keyword evidence="2" id="KW-0812">Transmembrane</keyword>
<dbReference type="InterPro" id="IPR013783">
    <property type="entry name" value="Ig-like_fold"/>
</dbReference>
<dbReference type="PROSITE" id="PS50835">
    <property type="entry name" value="IG_LIKE"/>
    <property type="match status" value="1"/>
</dbReference>
<evidence type="ECO:0000256" key="8">
    <source>
        <dbReference type="ARBA" id="ARBA00023319"/>
    </source>
</evidence>
<dbReference type="GO" id="GO:0034113">
    <property type="term" value="P:heterotypic cell-cell adhesion"/>
    <property type="evidence" value="ECO:0007669"/>
    <property type="project" value="TreeGrafter"/>
</dbReference>
<dbReference type="Proteomes" id="UP000193380">
    <property type="component" value="Unassembled WGS sequence"/>
</dbReference>
<reference evidence="10" key="1">
    <citation type="journal article" date="2014" name="Nat. Commun.">
        <title>The rainbow trout genome provides novel insights into evolution after whole-genome duplication in vertebrates.</title>
        <authorList>
            <person name="Berthelot C."/>
            <person name="Brunet F."/>
            <person name="Chalopin D."/>
            <person name="Juanchich A."/>
            <person name="Bernard M."/>
            <person name="Noel B."/>
            <person name="Bento P."/>
            <person name="Da Silva C."/>
            <person name="Labadie K."/>
            <person name="Alberti A."/>
            <person name="Aury J.M."/>
            <person name="Louis A."/>
            <person name="Dehais P."/>
            <person name="Bardou P."/>
            <person name="Montfort J."/>
            <person name="Klopp C."/>
            <person name="Cabau C."/>
            <person name="Gaspin C."/>
            <person name="Thorgaard G.H."/>
            <person name="Boussaha M."/>
            <person name="Quillet E."/>
            <person name="Guyomard R."/>
            <person name="Galiana D."/>
            <person name="Bobe J."/>
            <person name="Volff J.N."/>
            <person name="Genet C."/>
            <person name="Wincker P."/>
            <person name="Jaillon O."/>
            <person name="Roest Crollius H."/>
            <person name="Guiguen Y."/>
        </authorList>
    </citation>
    <scope>NUCLEOTIDE SEQUENCE [LARGE SCALE GENOMIC DNA]</scope>
</reference>
<dbReference type="InterPro" id="IPR007110">
    <property type="entry name" value="Ig-like_dom"/>
</dbReference>
<dbReference type="SMART" id="SM00409">
    <property type="entry name" value="IG"/>
    <property type="match status" value="1"/>
</dbReference>
<sequence length="269" mass="30732">MKYTDRESKVYQSNARRLHHTQREETEHSYKPLKKRVQTTMMCESSLMRCLQLCVSLLMVVRLQCKVTAPERVEAPVELPFTLSCMVSKGRGDTLKQVRWLDVQNKTLLTYEPSQKDSVSGQQHVELAPSPKDTSAITIRRVGFRDEGCYTCIFDLYPGGSQEGHTCLTVTWSGVTHRCFYEHQDWDSFDHPDLGDHCSCSAGHKSLLLPLEVFLAERRRWSLKGGSETQPLSNCSSTFYCTFRSEASPTSRRHRIQSVMTNITGSLRN</sequence>
<evidence type="ECO:0000256" key="5">
    <source>
        <dbReference type="ARBA" id="ARBA00023136"/>
    </source>
</evidence>
<dbReference type="PANTHER" id="PTHR46841">
    <property type="entry name" value="OX-2 MEMBRANE GLYCOPROTEIN"/>
    <property type="match status" value="1"/>
</dbReference>
<evidence type="ECO:0000256" key="4">
    <source>
        <dbReference type="ARBA" id="ARBA00022989"/>
    </source>
</evidence>
<evidence type="ECO:0000256" key="3">
    <source>
        <dbReference type="ARBA" id="ARBA00022729"/>
    </source>
</evidence>